<feature type="compositionally biased region" description="Low complexity" evidence="1">
    <location>
        <begin position="173"/>
        <end position="185"/>
    </location>
</feature>
<reference evidence="2 3" key="1">
    <citation type="journal article" date="2019" name="Nat. Ecol. Evol.">
        <title>Megaphylogeny resolves global patterns of mushroom evolution.</title>
        <authorList>
            <person name="Varga T."/>
            <person name="Krizsan K."/>
            <person name="Foldi C."/>
            <person name="Dima B."/>
            <person name="Sanchez-Garcia M."/>
            <person name="Sanchez-Ramirez S."/>
            <person name="Szollosi G.J."/>
            <person name="Szarkandi J.G."/>
            <person name="Papp V."/>
            <person name="Albert L."/>
            <person name="Andreopoulos W."/>
            <person name="Angelini C."/>
            <person name="Antonin V."/>
            <person name="Barry K.W."/>
            <person name="Bougher N.L."/>
            <person name="Buchanan P."/>
            <person name="Buyck B."/>
            <person name="Bense V."/>
            <person name="Catcheside P."/>
            <person name="Chovatia M."/>
            <person name="Cooper J."/>
            <person name="Damon W."/>
            <person name="Desjardin D."/>
            <person name="Finy P."/>
            <person name="Geml J."/>
            <person name="Haridas S."/>
            <person name="Hughes K."/>
            <person name="Justo A."/>
            <person name="Karasinski D."/>
            <person name="Kautmanova I."/>
            <person name="Kiss B."/>
            <person name="Kocsube S."/>
            <person name="Kotiranta H."/>
            <person name="LaButti K.M."/>
            <person name="Lechner B.E."/>
            <person name="Liimatainen K."/>
            <person name="Lipzen A."/>
            <person name="Lukacs Z."/>
            <person name="Mihaltcheva S."/>
            <person name="Morgado L.N."/>
            <person name="Niskanen T."/>
            <person name="Noordeloos M.E."/>
            <person name="Ohm R.A."/>
            <person name="Ortiz-Santana B."/>
            <person name="Ovrebo C."/>
            <person name="Racz N."/>
            <person name="Riley R."/>
            <person name="Savchenko A."/>
            <person name="Shiryaev A."/>
            <person name="Soop K."/>
            <person name="Spirin V."/>
            <person name="Szebenyi C."/>
            <person name="Tomsovsky M."/>
            <person name="Tulloss R.E."/>
            <person name="Uehling J."/>
            <person name="Grigoriev I.V."/>
            <person name="Vagvolgyi C."/>
            <person name="Papp T."/>
            <person name="Martin F.M."/>
            <person name="Miettinen O."/>
            <person name="Hibbett D.S."/>
            <person name="Nagy L.G."/>
        </authorList>
    </citation>
    <scope>NUCLEOTIDE SEQUENCE [LARGE SCALE GENOMIC DNA]</scope>
    <source>
        <strain evidence="2 3">CBS 962.96</strain>
    </source>
</reference>
<dbReference type="AlphaFoldDB" id="A0A4S8KQJ1"/>
<name>A0A4S8KQJ1_DENBC</name>
<evidence type="ECO:0000256" key="1">
    <source>
        <dbReference type="SAM" id="MobiDB-lite"/>
    </source>
</evidence>
<feature type="region of interest" description="Disordered" evidence="1">
    <location>
        <begin position="162"/>
        <end position="210"/>
    </location>
</feature>
<organism evidence="2 3">
    <name type="scientific">Dendrothele bispora (strain CBS 962.96)</name>
    <dbReference type="NCBI Taxonomy" id="1314807"/>
    <lineage>
        <taxon>Eukaryota</taxon>
        <taxon>Fungi</taxon>
        <taxon>Dikarya</taxon>
        <taxon>Basidiomycota</taxon>
        <taxon>Agaricomycotina</taxon>
        <taxon>Agaricomycetes</taxon>
        <taxon>Agaricomycetidae</taxon>
        <taxon>Agaricales</taxon>
        <taxon>Agaricales incertae sedis</taxon>
        <taxon>Dendrothele</taxon>
    </lineage>
</organism>
<sequence length="237" mass="25608">MGWAADNFRKMPLFTRARQSLVKLDANLLRFENLADRLRNALQVSLVFLHQPGRVRAIFVCINEGLRHLVDHATFLHVILQVAIVVIDIFEAVFEQAGWLDGRAGDEGQAGDERWLETRIGLEMRARLEMRLKTAFQFFHRFCQRVRTCRFINACSSSVSSTTAAGAGGAASGGTITPSRTTTTSVVNQGGSNGQTGAVTSPSPSASAGADNNAAIGSFRVSGAVATLLGWRRGLDS</sequence>
<dbReference type="EMBL" id="ML180286">
    <property type="protein sequence ID" value="THU77996.1"/>
    <property type="molecule type" value="Genomic_DNA"/>
</dbReference>
<dbReference type="Proteomes" id="UP000297245">
    <property type="component" value="Unassembled WGS sequence"/>
</dbReference>
<gene>
    <name evidence="2" type="ORF">K435DRAFT_877143</name>
</gene>
<accession>A0A4S8KQJ1</accession>
<proteinExistence type="predicted"/>
<evidence type="ECO:0000313" key="2">
    <source>
        <dbReference type="EMBL" id="THU77996.1"/>
    </source>
</evidence>
<feature type="compositionally biased region" description="Polar residues" evidence="1">
    <location>
        <begin position="186"/>
        <end position="206"/>
    </location>
</feature>
<protein>
    <submittedName>
        <fullName evidence="2">Uncharacterized protein</fullName>
    </submittedName>
</protein>
<evidence type="ECO:0000313" key="3">
    <source>
        <dbReference type="Proteomes" id="UP000297245"/>
    </source>
</evidence>
<keyword evidence="3" id="KW-1185">Reference proteome</keyword>